<gene>
    <name evidence="2" type="ORF">ENH88_16760</name>
</gene>
<proteinExistence type="predicted"/>
<reference evidence="2" key="1">
    <citation type="journal article" date="2020" name="mSystems">
        <title>Genome- and Community-Level Interaction Insights into Carbon Utilization and Element Cycling Functions of Hydrothermarchaeota in Hydrothermal Sediment.</title>
        <authorList>
            <person name="Zhou Z."/>
            <person name="Liu Y."/>
            <person name="Xu W."/>
            <person name="Pan J."/>
            <person name="Luo Z.H."/>
            <person name="Li M."/>
        </authorList>
    </citation>
    <scope>NUCLEOTIDE SEQUENCE [LARGE SCALE GENOMIC DNA]</scope>
    <source>
        <strain evidence="2">HyVt-346</strain>
    </source>
</reference>
<feature type="domain" description="DUF4124" evidence="1">
    <location>
        <begin position="72"/>
        <end position="97"/>
    </location>
</feature>
<accession>A0A7V1D191</accession>
<protein>
    <submittedName>
        <fullName evidence="2">DUF4124 domain-containing protein</fullName>
    </submittedName>
</protein>
<dbReference type="Pfam" id="PF13511">
    <property type="entry name" value="DUF4124"/>
    <property type="match status" value="1"/>
</dbReference>
<name>A0A7V1D191_9GAMM</name>
<sequence>MKYFSYLAIMVLLISVAGLCYLQRPDGQAWLTSDEITRQSSDTLARAVKVISETSQKVVESMTADSSSEAIVIYKWQDKQGQWHYSDRPNPDGKSQQMLLDPNDITVVAAEDTAILKGSAKTTNMALTGTASRVYDPVVIKKLFEDAEQVKSALEQRTKALEAAQ</sequence>
<dbReference type="RefSeq" id="WP_304183945.1">
    <property type="nucleotide sequence ID" value="NZ_DRGM01000171.1"/>
</dbReference>
<comment type="caution">
    <text evidence="2">The sequence shown here is derived from an EMBL/GenBank/DDBJ whole genome shotgun (WGS) entry which is preliminary data.</text>
</comment>
<dbReference type="InterPro" id="IPR025392">
    <property type="entry name" value="DUF4124"/>
</dbReference>
<dbReference type="Proteomes" id="UP000886188">
    <property type="component" value="Unassembled WGS sequence"/>
</dbReference>
<dbReference type="AlphaFoldDB" id="A0A7V1D191"/>
<evidence type="ECO:0000313" key="2">
    <source>
        <dbReference type="EMBL" id="HEA18058.1"/>
    </source>
</evidence>
<organism evidence="2">
    <name type="scientific">Pseudoalteromonas prydzensis</name>
    <dbReference type="NCBI Taxonomy" id="182141"/>
    <lineage>
        <taxon>Bacteria</taxon>
        <taxon>Pseudomonadati</taxon>
        <taxon>Pseudomonadota</taxon>
        <taxon>Gammaproteobacteria</taxon>
        <taxon>Alteromonadales</taxon>
        <taxon>Pseudoalteromonadaceae</taxon>
        <taxon>Pseudoalteromonas</taxon>
    </lineage>
</organism>
<dbReference type="EMBL" id="DRGM01000171">
    <property type="protein sequence ID" value="HEA18058.1"/>
    <property type="molecule type" value="Genomic_DNA"/>
</dbReference>
<evidence type="ECO:0000259" key="1">
    <source>
        <dbReference type="Pfam" id="PF13511"/>
    </source>
</evidence>